<feature type="region of interest" description="Disordered" evidence="2">
    <location>
        <begin position="1"/>
        <end position="37"/>
    </location>
</feature>
<dbReference type="Gene3D" id="1.10.8.140">
    <property type="entry name" value="PDCD5-like"/>
    <property type="match status" value="1"/>
</dbReference>
<name>A0A6A4VS63_AMPAM</name>
<dbReference type="InterPro" id="IPR036883">
    <property type="entry name" value="PDCD5-like_sf"/>
</dbReference>
<evidence type="ECO:0000256" key="1">
    <source>
        <dbReference type="ARBA" id="ARBA00010490"/>
    </source>
</evidence>
<evidence type="ECO:0000313" key="4">
    <source>
        <dbReference type="Proteomes" id="UP000440578"/>
    </source>
</evidence>
<gene>
    <name evidence="3" type="primary">PDCD5_1</name>
    <name evidence="3" type="ORF">FJT64_000872</name>
</gene>
<dbReference type="AlphaFoldDB" id="A0A6A4VS63"/>
<dbReference type="EMBL" id="VIIS01001742">
    <property type="protein sequence ID" value="KAF0293542.1"/>
    <property type="molecule type" value="Genomic_DNA"/>
</dbReference>
<dbReference type="Proteomes" id="UP000440578">
    <property type="component" value="Unassembled WGS sequence"/>
</dbReference>
<comment type="similarity">
    <text evidence="1">Belongs to the PDCD5 family.</text>
</comment>
<comment type="caution">
    <text evidence="3">The sequence shown here is derived from an EMBL/GenBank/DDBJ whole genome shotgun (WGS) entry which is preliminary data.</text>
</comment>
<organism evidence="3 4">
    <name type="scientific">Amphibalanus amphitrite</name>
    <name type="common">Striped barnacle</name>
    <name type="synonym">Balanus amphitrite</name>
    <dbReference type="NCBI Taxonomy" id="1232801"/>
    <lineage>
        <taxon>Eukaryota</taxon>
        <taxon>Metazoa</taxon>
        <taxon>Ecdysozoa</taxon>
        <taxon>Arthropoda</taxon>
        <taxon>Crustacea</taxon>
        <taxon>Multicrustacea</taxon>
        <taxon>Cirripedia</taxon>
        <taxon>Thoracica</taxon>
        <taxon>Thoracicalcarea</taxon>
        <taxon>Balanomorpha</taxon>
        <taxon>Balanoidea</taxon>
        <taxon>Balanidae</taxon>
        <taxon>Amphibalaninae</taxon>
        <taxon>Amphibalanus</taxon>
    </lineage>
</organism>
<proteinExistence type="inferred from homology"/>
<sequence length="127" mass="13910">MEIDPSMLQGAGGGNAAQNAEKQKEAMAKQEEMKNSMLSSLLDQKARARLNTILLAKPEKGAQLEGMLVNMARSGQIQQRLTEPELVGLLERVSDSTGNRATAKVKFDRRRAAMDSDDDEDYESLLG</sequence>
<reference evidence="3 4" key="1">
    <citation type="submission" date="2019-07" db="EMBL/GenBank/DDBJ databases">
        <title>Draft genome assembly of a fouling barnacle, Amphibalanus amphitrite (Darwin, 1854): The first reference genome for Thecostraca.</title>
        <authorList>
            <person name="Kim W."/>
        </authorList>
    </citation>
    <scope>NUCLEOTIDE SEQUENCE [LARGE SCALE GENOMIC DNA]</scope>
    <source>
        <strain evidence="3">SNU_AA5</strain>
        <tissue evidence="3">Soma without cirri and trophi</tissue>
    </source>
</reference>
<feature type="compositionally biased region" description="Basic and acidic residues" evidence="2">
    <location>
        <begin position="21"/>
        <end position="34"/>
    </location>
</feature>
<accession>A0A6A4VS63</accession>
<dbReference type="PIRSF" id="PIRSF015730">
    <property type="entry name" value="TFAR19"/>
    <property type="match status" value="1"/>
</dbReference>
<dbReference type="GO" id="GO:0003677">
    <property type="term" value="F:DNA binding"/>
    <property type="evidence" value="ECO:0007669"/>
    <property type="project" value="InterPro"/>
</dbReference>
<dbReference type="EMBL" id="VIIS01001742">
    <property type="protein sequence ID" value="KAF0293541.1"/>
    <property type="molecule type" value="Genomic_DNA"/>
</dbReference>
<dbReference type="OrthoDB" id="10252486at2759"/>
<dbReference type="Pfam" id="PF01984">
    <property type="entry name" value="dsDNA_bind"/>
    <property type="match status" value="1"/>
</dbReference>
<dbReference type="SUPFAM" id="SSF46950">
    <property type="entry name" value="Double-stranded DNA-binding domain"/>
    <property type="match status" value="1"/>
</dbReference>
<dbReference type="GO" id="GO:0005634">
    <property type="term" value="C:nucleus"/>
    <property type="evidence" value="ECO:0007669"/>
    <property type="project" value="TreeGrafter"/>
</dbReference>
<protein>
    <submittedName>
        <fullName evidence="3">Programmed cell death protein 5</fullName>
    </submittedName>
</protein>
<evidence type="ECO:0000256" key="2">
    <source>
        <dbReference type="SAM" id="MobiDB-lite"/>
    </source>
</evidence>
<dbReference type="PANTHER" id="PTHR10840">
    <property type="entry name" value="PROGRAMMED CELL DEATH PROTEIN 5"/>
    <property type="match status" value="1"/>
</dbReference>
<evidence type="ECO:0000313" key="3">
    <source>
        <dbReference type="EMBL" id="KAF0293542.1"/>
    </source>
</evidence>
<dbReference type="InterPro" id="IPR002836">
    <property type="entry name" value="PDCD5-like"/>
</dbReference>
<dbReference type="GO" id="GO:0005829">
    <property type="term" value="C:cytosol"/>
    <property type="evidence" value="ECO:0007669"/>
    <property type="project" value="TreeGrafter"/>
</dbReference>
<keyword evidence="4" id="KW-1185">Reference proteome</keyword>
<dbReference type="PANTHER" id="PTHR10840:SF0">
    <property type="entry name" value="PROGRAMMED CELL DEATH PROTEIN 5"/>
    <property type="match status" value="1"/>
</dbReference>